<dbReference type="PANTHER" id="PTHR43918">
    <property type="entry name" value="ACETYLCHOLINESTERASE"/>
    <property type="match status" value="1"/>
</dbReference>
<keyword evidence="2 3" id="KW-0378">Hydrolase</keyword>
<dbReference type="InterPro" id="IPR019826">
    <property type="entry name" value="Carboxylesterase_B_AS"/>
</dbReference>
<sequence>MITTERPVVGTGSGSVQGTREDGVAAFRGIPYAASPVGELRFAAPAPHPAWSGVRDASRPGPAVPQGPSRLELVMGPRTPDWDEDGSLTLNVWTPRLPGDVDSTTEGPDGGTKRQLPVLVWFHGGGFTSGSGGWDWYDGRNLAAAGDIVVVTANYRLGPLGYLYLPELGVDNLGTRDQAAVLAWVRENIAAFGGDPDALTVGGQSAGAFSTLYLGLSPVTGPQISRLISQSGPFGLTPQAPEVAADHARRFLAILGVDGGQNVLGALRALPVEQLLSGFGQLAQDVARPGDVAPPMYPVLGGFGMPQAWEQAVAAGRLDGKQLLAGTTRDEMTAFFAFDPRVQAASSEQARAIAAGQVADGGERFDRIAERCPHASAADVLTEVETGTVFRDGTLAIADHHVRAGNSAYVYQFDYAPVPDPDRLGAAHCGELPFFFDTFDAYPYPGSPMLGEPTDAVRALGRTFSRAAASFVANGRPDAEGWSPYRAADPAAVRHFA</sequence>
<protein>
    <recommendedName>
        <fullName evidence="3">Carboxylic ester hydrolase</fullName>
        <ecNumber evidence="3">3.1.1.-</ecNumber>
    </recommendedName>
</protein>
<dbReference type="InterPro" id="IPR050654">
    <property type="entry name" value="AChE-related_enzymes"/>
</dbReference>
<evidence type="ECO:0000259" key="5">
    <source>
        <dbReference type="Pfam" id="PF00135"/>
    </source>
</evidence>
<name>A0A931FG83_9ACTN</name>
<dbReference type="InterPro" id="IPR002018">
    <property type="entry name" value="CarbesteraseB"/>
</dbReference>
<comment type="caution">
    <text evidence="6">The sequence shown here is derived from an EMBL/GenBank/DDBJ whole genome shotgun (WGS) entry which is preliminary data.</text>
</comment>
<feature type="compositionally biased region" description="Low complexity" evidence="4">
    <location>
        <begin position="8"/>
        <end position="18"/>
    </location>
</feature>
<dbReference type="EC" id="3.1.1.-" evidence="3"/>
<dbReference type="Gene3D" id="3.40.50.1820">
    <property type="entry name" value="alpha/beta hydrolase"/>
    <property type="match status" value="1"/>
</dbReference>
<keyword evidence="7" id="KW-1185">Reference proteome</keyword>
<feature type="region of interest" description="Disordered" evidence="4">
    <location>
        <begin position="1"/>
        <end position="20"/>
    </location>
</feature>
<dbReference type="SUPFAM" id="SSF53474">
    <property type="entry name" value="alpha/beta-Hydrolases"/>
    <property type="match status" value="1"/>
</dbReference>
<dbReference type="GO" id="GO:0005615">
    <property type="term" value="C:extracellular space"/>
    <property type="evidence" value="ECO:0007669"/>
    <property type="project" value="TreeGrafter"/>
</dbReference>
<gene>
    <name evidence="6" type="ORF">I2501_14555</name>
</gene>
<dbReference type="GO" id="GO:0019695">
    <property type="term" value="P:choline metabolic process"/>
    <property type="evidence" value="ECO:0007669"/>
    <property type="project" value="TreeGrafter"/>
</dbReference>
<dbReference type="GO" id="GO:0005886">
    <property type="term" value="C:plasma membrane"/>
    <property type="evidence" value="ECO:0007669"/>
    <property type="project" value="TreeGrafter"/>
</dbReference>
<evidence type="ECO:0000256" key="3">
    <source>
        <dbReference type="RuleBase" id="RU361235"/>
    </source>
</evidence>
<dbReference type="PROSITE" id="PS00122">
    <property type="entry name" value="CARBOXYLESTERASE_B_1"/>
    <property type="match status" value="1"/>
</dbReference>
<proteinExistence type="inferred from homology"/>
<evidence type="ECO:0000313" key="6">
    <source>
        <dbReference type="EMBL" id="MBF9069244.1"/>
    </source>
</evidence>
<dbReference type="Proteomes" id="UP000657385">
    <property type="component" value="Unassembled WGS sequence"/>
</dbReference>
<feature type="domain" description="Carboxylesterase type B" evidence="5">
    <location>
        <begin position="6"/>
        <end position="488"/>
    </location>
</feature>
<evidence type="ECO:0000256" key="2">
    <source>
        <dbReference type="ARBA" id="ARBA00022801"/>
    </source>
</evidence>
<reference evidence="6" key="1">
    <citation type="submission" date="2020-11" db="EMBL/GenBank/DDBJ databases">
        <title>Isolation and identification of active actinomycetes.</title>
        <authorList>
            <person name="Yu B."/>
        </authorList>
    </citation>
    <scope>NUCLEOTIDE SEQUENCE</scope>
    <source>
        <strain evidence="6">NEAU-YB345</strain>
    </source>
</reference>
<evidence type="ECO:0000256" key="4">
    <source>
        <dbReference type="SAM" id="MobiDB-lite"/>
    </source>
</evidence>
<dbReference type="Pfam" id="PF00135">
    <property type="entry name" value="COesterase"/>
    <property type="match status" value="1"/>
</dbReference>
<comment type="similarity">
    <text evidence="1 3">Belongs to the type-B carboxylesterase/lipase family.</text>
</comment>
<evidence type="ECO:0000313" key="7">
    <source>
        <dbReference type="Proteomes" id="UP000657385"/>
    </source>
</evidence>
<dbReference type="AlphaFoldDB" id="A0A931FG83"/>
<accession>A0A931FG83</accession>
<dbReference type="InterPro" id="IPR029058">
    <property type="entry name" value="AB_hydrolase_fold"/>
</dbReference>
<evidence type="ECO:0000256" key="1">
    <source>
        <dbReference type="ARBA" id="ARBA00005964"/>
    </source>
</evidence>
<dbReference type="GO" id="GO:0003990">
    <property type="term" value="F:acetylcholinesterase activity"/>
    <property type="evidence" value="ECO:0007669"/>
    <property type="project" value="TreeGrafter"/>
</dbReference>
<feature type="region of interest" description="Disordered" evidence="4">
    <location>
        <begin position="49"/>
        <end position="70"/>
    </location>
</feature>
<dbReference type="PANTHER" id="PTHR43918:SF4">
    <property type="entry name" value="CARBOXYLIC ESTER HYDROLASE"/>
    <property type="match status" value="1"/>
</dbReference>
<organism evidence="6 7">
    <name type="scientific">Streptacidiphilus fuscans</name>
    <dbReference type="NCBI Taxonomy" id="2789292"/>
    <lineage>
        <taxon>Bacteria</taxon>
        <taxon>Bacillati</taxon>
        <taxon>Actinomycetota</taxon>
        <taxon>Actinomycetes</taxon>
        <taxon>Kitasatosporales</taxon>
        <taxon>Streptomycetaceae</taxon>
        <taxon>Streptacidiphilus</taxon>
    </lineage>
</organism>
<dbReference type="RefSeq" id="WP_196194400.1">
    <property type="nucleotide sequence ID" value="NZ_JADPRT010000005.1"/>
</dbReference>
<dbReference type="EMBL" id="JADPRT010000005">
    <property type="protein sequence ID" value="MBF9069244.1"/>
    <property type="molecule type" value="Genomic_DNA"/>
</dbReference>
<dbReference type="GO" id="GO:0006581">
    <property type="term" value="P:acetylcholine catabolic process"/>
    <property type="evidence" value="ECO:0007669"/>
    <property type="project" value="TreeGrafter"/>
</dbReference>